<dbReference type="InterPro" id="IPR001296">
    <property type="entry name" value="Glyco_trans_1"/>
</dbReference>
<dbReference type="EMBL" id="JAMZMM010000044">
    <property type="protein sequence ID" value="MCP2728218.1"/>
    <property type="molecule type" value="Genomic_DNA"/>
</dbReference>
<comment type="caution">
    <text evidence="3">The sequence shown here is derived from an EMBL/GenBank/DDBJ whole genome shotgun (WGS) entry which is preliminary data.</text>
</comment>
<dbReference type="PANTHER" id="PTHR12526">
    <property type="entry name" value="GLYCOSYLTRANSFERASE"/>
    <property type="match status" value="1"/>
</dbReference>
<dbReference type="Pfam" id="PF00534">
    <property type="entry name" value="Glycos_transf_1"/>
    <property type="match status" value="1"/>
</dbReference>
<dbReference type="Gene3D" id="3.40.50.2000">
    <property type="entry name" value="Glycogen Phosphorylase B"/>
    <property type="match status" value="2"/>
</dbReference>
<evidence type="ECO:0000313" key="3">
    <source>
        <dbReference type="EMBL" id="MCP2728218.1"/>
    </source>
</evidence>
<gene>
    <name evidence="3" type="ORF">NJ959_06990</name>
</gene>
<dbReference type="CDD" id="cd03794">
    <property type="entry name" value="GT4_WbuB-like"/>
    <property type="match status" value="1"/>
</dbReference>
<dbReference type="PANTHER" id="PTHR12526:SF609">
    <property type="entry name" value="LIPOPOLYSACCHARIDE BIOSYNTHESIS PROTEIN"/>
    <property type="match status" value="1"/>
</dbReference>
<dbReference type="RefSeq" id="WP_254011024.1">
    <property type="nucleotide sequence ID" value="NZ_JAMZMM010000044.1"/>
</dbReference>
<evidence type="ECO:0000313" key="4">
    <source>
        <dbReference type="Proteomes" id="UP001204953"/>
    </source>
</evidence>
<feature type="domain" description="Glycosyl transferase family 1" evidence="1">
    <location>
        <begin position="217"/>
        <end position="420"/>
    </location>
</feature>
<accession>A0AAE3KN27</accession>
<dbReference type="GO" id="GO:0016757">
    <property type="term" value="F:glycosyltransferase activity"/>
    <property type="evidence" value="ECO:0007669"/>
    <property type="project" value="InterPro"/>
</dbReference>
<dbReference type="SUPFAM" id="SSF53756">
    <property type="entry name" value="UDP-Glycosyltransferase/glycogen phosphorylase"/>
    <property type="match status" value="1"/>
</dbReference>
<protein>
    <submittedName>
        <fullName evidence="3">Glycosyltransferase family 4 protein</fullName>
    </submittedName>
</protein>
<dbReference type="Pfam" id="PF13579">
    <property type="entry name" value="Glyco_trans_4_4"/>
    <property type="match status" value="1"/>
</dbReference>
<organism evidence="3 4">
    <name type="scientific">Limnofasciculus baicalensis BBK-W-15</name>
    <dbReference type="NCBI Taxonomy" id="2699891"/>
    <lineage>
        <taxon>Bacteria</taxon>
        <taxon>Bacillati</taxon>
        <taxon>Cyanobacteriota</taxon>
        <taxon>Cyanophyceae</taxon>
        <taxon>Coleofasciculales</taxon>
        <taxon>Coleofasciculaceae</taxon>
        <taxon>Limnofasciculus</taxon>
        <taxon>Limnofasciculus baicalensis</taxon>
    </lineage>
</organism>
<name>A0AAE3KN27_9CYAN</name>
<evidence type="ECO:0000259" key="1">
    <source>
        <dbReference type="Pfam" id="PF00534"/>
    </source>
</evidence>
<feature type="domain" description="Glycosyltransferase subfamily 4-like N-terminal" evidence="2">
    <location>
        <begin position="16"/>
        <end position="201"/>
    </location>
</feature>
<proteinExistence type="predicted"/>
<keyword evidence="4" id="KW-1185">Reference proteome</keyword>
<reference evidence="3" key="1">
    <citation type="submission" date="2022-06" db="EMBL/GenBank/DDBJ databases">
        <title>New cyanobacteria of genus Symplocastrum in benthos of Lake Baikal.</title>
        <authorList>
            <person name="Sorokovikova E."/>
            <person name="Tikhonova I."/>
            <person name="Krasnopeev A."/>
            <person name="Evseev P."/>
            <person name="Gladkikh A."/>
            <person name="Belykh O."/>
        </authorList>
    </citation>
    <scope>NUCLEOTIDE SEQUENCE</scope>
    <source>
        <strain evidence="3">BBK-W-15</strain>
    </source>
</reference>
<dbReference type="AlphaFoldDB" id="A0AAE3KN27"/>
<evidence type="ECO:0000259" key="2">
    <source>
        <dbReference type="Pfam" id="PF13579"/>
    </source>
</evidence>
<sequence length="443" mass="49825">MRILIYSYNYAPEPIGIAPLMTELAEGLVARGHEVRVVTGMPNYPEREIYEGYRGKWYCTEFIKGVVIQRSYVWIRPKPNLIDRLLLEASFVITSFIHALKGDRPDVILMTAPPLPVSLPAAFLAWIHCCPIVLNLQDILPDAAIHVGFLDKKSKLAKIFKLLEKFGYRSATKISVIADGFVENLRKKGVPEEKIVQIPNWVNTEIIKPLPKEPNKFRDDHELNGKFVVMYSGNIALTQGIETVIHAAVRLRHLTDIAIVIVGEKAALEDLHREEELALKHFNFKEVTVKALEHLHLEEEKAMKQLQMYRDTCKATNIQLLPFEPRERLPEMLAAADLGLVLQRENVINFNMPSKIPVLMASGRAILASVPSNGTAASAIRESGGGIVIPPEDPGALTAAIVELYIDSDKVQKLGEKGRKYAEENYTFEKSLDRYEKLFASLQ</sequence>
<dbReference type="InterPro" id="IPR028098">
    <property type="entry name" value="Glyco_trans_4-like_N"/>
</dbReference>
<dbReference type="Proteomes" id="UP001204953">
    <property type="component" value="Unassembled WGS sequence"/>
</dbReference>